<dbReference type="VEuPathDB" id="VectorBase:BGLAX_039982"/>
<dbReference type="AlphaFoldDB" id="A0A2C9M8R4"/>
<feature type="compositionally biased region" description="Polar residues" evidence="1">
    <location>
        <begin position="96"/>
        <end position="110"/>
    </location>
</feature>
<accession>A0A2C9M8R4</accession>
<gene>
    <name evidence="2" type="primary">106073481</name>
</gene>
<evidence type="ECO:0000313" key="2">
    <source>
        <dbReference type="EnsemblMetazoa" id="BGLB039846-PA"/>
    </source>
</evidence>
<sequence length="127" mass="14464">MSSQKAPINKSTIYDTFLSKKKYEDPLKKQPVSFKGNIVEGMKKQPVAEENNDMKYKEPYKGSIYGMMKVYPTIKRNLQEKEEKKPKQPVFREDSTMITGPVVTSRTTAPTAQVQNSQWTGLAVSIQ</sequence>
<reference evidence="2" key="1">
    <citation type="submission" date="2020-05" db="UniProtKB">
        <authorList>
            <consortium name="EnsemblMetazoa"/>
        </authorList>
    </citation>
    <scope>IDENTIFICATION</scope>
    <source>
        <strain evidence="2">BB02</strain>
    </source>
</reference>
<protein>
    <submittedName>
        <fullName evidence="2">Uncharacterized protein</fullName>
    </submittedName>
</protein>
<evidence type="ECO:0000256" key="1">
    <source>
        <dbReference type="SAM" id="MobiDB-lite"/>
    </source>
</evidence>
<dbReference type="EnsemblMetazoa" id="BGLB039846-RA">
    <property type="protein sequence ID" value="BGLB039846-PA"/>
    <property type="gene ID" value="BGLB039846"/>
</dbReference>
<dbReference type="OrthoDB" id="10536099at2759"/>
<proteinExistence type="predicted"/>
<dbReference type="Proteomes" id="UP000076420">
    <property type="component" value="Unassembled WGS sequence"/>
</dbReference>
<dbReference type="KEGG" id="bgt:106073481"/>
<organism evidence="2 3">
    <name type="scientific">Biomphalaria glabrata</name>
    <name type="common">Bloodfluke planorb</name>
    <name type="synonym">Freshwater snail</name>
    <dbReference type="NCBI Taxonomy" id="6526"/>
    <lineage>
        <taxon>Eukaryota</taxon>
        <taxon>Metazoa</taxon>
        <taxon>Spiralia</taxon>
        <taxon>Lophotrochozoa</taxon>
        <taxon>Mollusca</taxon>
        <taxon>Gastropoda</taxon>
        <taxon>Heterobranchia</taxon>
        <taxon>Euthyneura</taxon>
        <taxon>Panpulmonata</taxon>
        <taxon>Hygrophila</taxon>
        <taxon>Lymnaeoidea</taxon>
        <taxon>Planorbidae</taxon>
        <taxon>Biomphalaria</taxon>
    </lineage>
</organism>
<dbReference type="VEuPathDB" id="VectorBase:BGLB039846"/>
<feature type="region of interest" description="Disordered" evidence="1">
    <location>
        <begin position="80"/>
        <end position="110"/>
    </location>
</feature>
<feature type="compositionally biased region" description="Basic and acidic residues" evidence="1">
    <location>
        <begin position="80"/>
        <end position="95"/>
    </location>
</feature>
<name>A0A2C9M8R4_BIOGL</name>
<evidence type="ECO:0000313" key="3">
    <source>
        <dbReference type="Proteomes" id="UP000076420"/>
    </source>
</evidence>